<name>A0A8J7AIJ2_9CYAN</name>
<gene>
    <name evidence="1" type="ORF">IQ241_01865</name>
</gene>
<accession>A0A8J7AIJ2</accession>
<reference evidence="1" key="1">
    <citation type="submission" date="2020-10" db="EMBL/GenBank/DDBJ databases">
        <authorList>
            <person name="Castelo-Branco R."/>
            <person name="Eusebio N."/>
            <person name="Adriana R."/>
            <person name="Vieira A."/>
            <person name="Brugerolle De Fraissinette N."/>
            <person name="Rezende De Castro R."/>
            <person name="Schneider M.P."/>
            <person name="Vasconcelos V."/>
            <person name="Leao P.N."/>
        </authorList>
    </citation>
    <scope>NUCLEOTIDE SEQUENCE</scope>
    <source>
        <strain evidence="1">LEGE 07310</strain>
    </source>
</reference>
<protein>
    <submittedName>
        <fullName evidence="1">Uncharacterized protein</fullName>
    </submittedName>
</protein>
<comment type="caution">
    <text evidence="1">The sequence shown here is derived from an EMBL/GenBank/DDBJ whole genome shotgun (WGS) entry which is preliminary data.</text>
</comment>
<proteinExistence type="predicted"/>
<evidence type="ECO:0000313" key="2">
    <source>
        <dbReference type="Proteomes" id="UP000636505"/>
    </source>
</evidence>
<evidence type="ECO:0000313" key="1">
    <source>
        <dbReference type="EMBL" id="MBE9076050.1"/>
    </source>
</evidence>
<dbReference type="AlphaFoldDB" id="A0A8J7AIJ2"/>
<organism evidence="1 2">
    <name type="scientific">Vasconcelosia minhoensis LEGE 07310</name>
    <dbReference type="NCBI Taxonomy" id="915328"/>
    <lineage>
        <taxon>Bacteria</taxon>
        <taxon>Bacillati</taxon>
        <taxon>Cyanobacteriota</taxon>
        <taxon>Cyanophyceae</taxon>
        <taxon>Nodosilineales</taxon>
        <taxon>Cymatolegaceae</taxon>
        <taxon>Vasconcelosia</taxon>
        <taxon>Vasconcelosia minhoensis</taxon>
    </lineage>
</organism>
<sequence>MHSLGLTTSQANRVSPYCLLYRQYFSTMLAYNTPADYAPMMAL</sequence>
<keyword evidence="2" id="KW-1185">Reference proteome</keyword>
<dbReference type="EMBL" id="JADEXG010000003">
    <property type="protein sequence ID" value="MBE9076050.1"/>
    <property type="molecule type" value="Genomic_DNA"/>
</dbReference>
<dbReference type="Proteomes" id="UP000636505">
    <property type="component" value="Unassembled WGS sequence"/>
</dbReference>